<gene>
    <name evidence="2" type="ORF">WKW79_03995</name>
</gene>
<evidence type="ECO:0000256" key="1">
    <source>
        <dbReference type="SAM" id="Phobius"/>
    </source>
</evidence>
<reference evidence="2 3" key="1">
    <citation type="submission" date="2024-03" db="EMBL/GenBank/DDBJ databases">
        <title>Novel species of the genus Variovorax.</title>
        <authorList>
            <person name="Liu Q."/>
            <person name="Xin Y.-H."/>
        </authorList>
    </citation>
    <scope>NUCLEOTIDE SEQUENCE [LARGE SCALE GENOMIC DNA]</scope>
    <source>
        <strain evidence="2 3">KACC 18901</strain>
    </source>
</reference>
<sequence length="199" mass="21379">MTMPWHADAGLVPYTGPVLRPTRARQLANFVVFQSAWFAAVLGAAHQAPLLGTACVMAAIAWHVGISEHPWDELRLVALACAIGFVVETFVVLQGNVSYPSGQPDPRLAPYWMVAMWGLLAIALNVTLRWLRGRWWLTAVIAAVAGPASFASGVRLGGAAFIHTTPALLTLACIWALAMPGLIWLSMRFDGVAPGVRRG</sequence>
<feature type="transmembrane region" description="Helical" evidence="1">
    <location>
        <begin position="160"/>
        <end position="185"/>
    </location>
</feature>
<feature type="transmembrane region" description="Helical" evidence="1">
    <location>
        <begin position="76"/>
        <end position="97"/>
    </location>
</feature>
<dbReference type="Proteomes" id="UP001367030">
    <property type="component" value="Unassembled WGS sequence"/>
</dbReference>
<organism evidence="2 3">
    <name type="scientific">Variovorax robiniae</name>
    <dbReference type="NCBI Taxonomy" id="1836199"/>
    <lineage>
        <taxon>Bacteria</taxon>
        <taxon>Pseudomonadati</taxon>
        <taxon>Pseudomonadota</taxon>
        <taxon>Betaproteobacteria</taxon>
        <taxon>Burkholderiales</taxon>
        <taxon>Comamonadaceae</taxon>
        <taxon>Variovorax</taxon>
    </lineage>
</organism>
<proteinExistence type="predicted"/>
<dbReference type="EMBL" id="JBBKZS010000001">
    <property type="protein sequence ID" value="MEJ8853714.1"/>
    <property type="molecule type" value="Genomic_DNA"/>
</dbReference>
<comment type="caution">
    <text evidence="2">The sequence shown here is derived from an EMBL/GenBank/DDBJ whole genome shotgun (WGS) entry which is preliminary data.</text>
</comment>
<feature type="transmembrane region" description="Helical" evidence="1">
    <location>
        <begin position="109"/>
        <end position="128"/>
    </location>
</feature>
<dbReference type="RefSeq" id="WP_340333791.1">
    <property type="nucleotide sequence ID" value="NZ_JBBKZS010000001.1"/>
</dbReference>
<keyword evidence="1" id="KW-1133">Transmembrane helix</keyword>
<keyword evidence="3" id="KW-1185">Reference proteome</keyword>
<keyword evidence="1" id="KW-0472">Membrane</keyword>
<feature type="transmembrane region" description="Helical" evidence="1">
    <location>
        <begin position="36"/>
        <end position="64"/>
    </location>
</feature>
<accession>A0ABU8X3K6</accession>
<dbReference type="InterPro" id="IPR021306">
    <property type="entry name" value="DUF2878"/>
</dbReference>
<evidence type="ECO:0000313" key="3">
    <source>
        <dbReference type="Proteomes" id="UP001367030"/>
    </source>
</evidence>
<dbReference type="Pfam" id="PF11086">
    <property type="entry name" value="DUF2878"/>
    <property type="match status" value="1"/>
</dbReference>
<evidence type="ECO:0000313" key="2">
    <source>
        <dbReference type="EMBL" id="MEJ8853714.1"/>
    </source>
</evidence>
<feature type="transmembrane region" description="Helical" evidence="1">
    <location>
        <begin position="135"/>
        <end position="154"/>
    </location>
</feature>
<keyword evidence="1" id="KW-0812">Transmembrane</keyword>
<protein>
    <submittedName>
        <fullName evidence="2">DUF2878 domain-containing protein</fullName>
    </submittedName>
</protein>
<name>A0ABU8X3K6_9BURK</name>